<sequence length="46" mass="4957">MLTISQLAPCAGVTVPVRHYHQTGLLAEPERDHSGYRSYDAAPSCG</sequence>
<dbReference type="InterPro" id="IPR000551">
    <property type="entry name" value="MerR-type_HTH_dom"/>
</dbReference>
<dbReference type="PROSITE" id="PS50937">
    <property type="entry name" value="HTH_MERR_2"/>
    <property type="match status" value="1"/>
</dbReference>
<accession>A0ABT1LSS0</accession>
<keyword evidence="4" id="KW-1185">Reference proteome</keyword>
<dbReference type="InterPro" id="IPR009061">
    <property type="entry name" value="DNA-bd_dom_put_sf"/>
</dbReference>
<dbReference type="Gene3D" id="1.10.1660.10">
    <property type="match status" value="1"/>
</dbReference>
<dbReference type="RefSeq" id="WP_254752227.1">
    <property type="nucleotide sequence ID" value="NZ_JANCLV010000015.1"/>
</dbReference>
<reference evidence="3 4" key="1">
    <citation type="submission" date="2022-06" db="EMBL/GenBank/DDBJ databases">
        <title>Pseudarthrobacter sp. strain RMG13 Genome sequencing and assembly.</title>
        <authorList>
            <person name="Kim I."/>
        </authorList>
    </citation>
    <scope>NUCLEOTIDE SEQUENCE [LARGE SCALE GENOMIC DNA]</scope>
    <source>
        <strain evidence="3 4">RMG13</strain>
    </source>
</reference>
<comment type="caution">
    <text evidence="3">The sequence shown here is derived from an EMBL/GenBank/DDBJ whole genome shotgun (WGS) entry which is preliminary data.</text>
</comment>
<dbReference type="GO" id="GO:0003677">
    <property type="term" value="F:DNA binding"/>
    <property type="evidence" value="ECO:0007669"/>
    <property type="project" value="UniProtKB-KW"/>
</dbReference>
<proteinExistence type="predicted"/>
<dbReference type="Proteomes" id="UP001524318">
    <property type="component" value="Unassembled WGS sequence"/>
</dbReference>
<evidence type="ECO:0000313" key="3">
    <source>
        <dbReference type="EMBL" id="MCP9001493.1"/>
    </source>
</evidence>
<name>A0ABT1LSS0_9MICC</name>
<feature type="region of interest" description="Disordered" evidence="1">
    <location>
        <begin position="26"/>
        <end position="46"/>
    </location>
</feature>
<evidence type="ECO:0000259" key="2">
    <source>
        <dbReference type="PROSITE" id="PS50937"/>
    </source>
</evidence>
<dbReference type="EMBL" id="JANCLV010000015">
    <property type="protein sequence ID" value="MCP9001493.1"/>
    <property type="molecule type" value="Genomic_DNA"/>
</dbReference>
<dbReference type="Pfam" id="PF00376">
    <property type="entry name" value="MerR"/>
    <property type="match status" value="1"/>
</dbReference>
<protein>
    <submittedName>
        <fullName evidence="3">MerR family DNA-binding transcriptional regulator</fullName>
    </submittedName>
</protein>
<dbReference type="SUPFAM" id="SSF46955">
    <property type="entry name" value="Putative DNA-binding domain"/>
    <property type="match status" value="1"/>
</dbReference>
<organism evidence="3 4">
    <name type="scientific">Pseudarthrobacter humi</name>
    <dbReference type="NCBI Taxonomy" id="2952523"/>
    <lineage>
        <taxon>Bacteria</taxon>
        <taxon>Bacillati</taxon>
        <taxon>Actinomycetota</taxon>
        <taxon>Actinomycetes</taxon>
        <taxon>Micrococcales</taxon>
        <taxon>Micrococcaceae</taxon>
        <taxon>Pseudarthrobacter</taxon>
    </lineage>
</organism>
<evidence type="ECO:0000256" key="1">
    <source>
        <dbReference type="SAM" id="MobiDB-lite"/>
    </source>
</evidence>
<keyword evidence="3" id="KW-0238">DNA-binding</keyword>
<feature type="domain" description="HTH merR-type" evidence="2">
    <location>
        <begin position="1"/>
        <end position="42"/>
    </location>
</feature>
<gene>
    <name evidence="3" type="ORF">NFC73_17430</name>
</gene>
<evidence type="ECO:0000313" key="4">
    <source>
        <dbReference type="Proteomes" id="UP001524318"/>
    </source>
</evidence>